<dbReference type="Proteomes" id="UP001283361">
    <property type="component" value="Unassembled WGS sequence"/>
</dbReference>
<sequence>MILWNFSYNSNLYKDVTSFRMILWNFSYNSNLYKDVTSFRMILWNFSYKINLYKDVTSFRMILWNFSYNSSPHHTSFDFLLDLSQHSHIVNGKALLSCLGKTLRFAERQLQTSTNQNAFSFGSSSGAPAASGGEPSHRLRGWLSDAVLVCHVPLPLRPAVSGQAEGVSERLPRGMSEWSL</sequence>
<reference evidence="1" key="1">
    <citation type="journal article" date="2023" name="G3 (Bethesda)">
        <title>A reference genome for the long-term kleptoplast-retaining sea slug Elysia crispata morphotype clarki.</title>
        <authorList>
            <person name="Eastman K.E."/>
            <person name="Pendleton A.L."/>
            <person name="Shaikh M.A."/>
            <person name="Suttiyut T."/>
            <person name="Ogas R."/>
            <person name="Tomko P."/>
            <person name="Gavelis G."/>
            <person name="Widhalm J.R."/>
            <person name="Wisecaver J.H."/>
        </authorList>
    </citation>
    <scope>NUCLEOTIDE SEQUENCE</scope>
    <source>
        <strain evidence="1">ECLA1</strain>
    </source>
</reference>
<gene>
    <name evidence="1" type="ORF">RRG08_002077</name>
</gene>
<proteinExistence type="predicted"/>
<name>A0AAE1DHL9_9GAST</name>
<protein>
    <submittedName>
        <fullName evidence="1">Uncharacterized protein</fullName>
    </submittedName>
</protein>
<organism evidence="1 2">
    <name type="scientific">Elysia crispata</name>
    <name type="common">lettuce slug</name>
    <dbReference type="NCBI Taxonomy" id="231223"/>
    <lineage>
        <taxon>Eukaryota</taxon>
        <taxon>Metazoa</taxon>
        <taxon>Spiralia</taxon>
        <taxon>Lophotrochozoa</taxon>
        <taxon>Mollusca</taxon>
        <taxon>Gastropoda</taxon>
        <taxon>Heterobranchia</taxon>
        <taxon>Euthyneura</taxon>
        <taxon>Panpulmonata</taxon>
        <taxon>Sacoglossa</taxon>
        <taxon>Placobranchoidea</taxon>
        <taxon>Plakobranchidae</taxon>
        <taxon>Elysia</taxon>
    </lineage>
</organism>
<dbReference type="EMBL" id="JAWDGP010003778">
    <property type="protein sequence ID" value="KAK3771029.1"/>
    <property type="molecule type" value="Genomic_DNA"/>
</dbReference>
<comment type="caution">
    <text evidence="1">The sequence shown here is derived from an EMBL/GenBank/DDBJ whole genome shotgun (WGS) entry which is preliminary data.</text>
</comment>
<evidence type="ECO:0000313" key="2">
    <source>
        <dbReference type="Proteomes" id="UP001283361"/>
    </source>
</evidence>
<evidence type="ECO:0000313" key="1">
    <source>
        <dbReference type="EMBL" id="KAK3771029.1"/>
    </source>
</evidence>
<accession>A0AAE1DHL9</accession>
<dbReference type="AlphaFoldDB" id="A0AAE1DHL9"/>
<keyword evidence="2" id="KW-1185">Reference proteome</keyword>